<feature type="chain" id="PRO_5046765554" description="Secreted protein" evidence="1">
    <location>
        <begin position="27"/>
        <end position="137"/>
    </location>
</feature>
<name>A0ABN1UX34_9ACTN</name>
<evidence type="ECO:0000313" key="3">
    <source>
        <dbReference type="Proteomes" id="UP001501371"/>
    </source>
</evidence>
<evidence type="ECO:0000256" key="1">
    <source>
        <dbReference type="SAM" id="SignalP"/>
    </source>
</evidence>
<dbReference type="EMBL" id="BAAAKV010000030">
    <property type="protein sequence ID" value="GAA1175585.1"/>
    <property type="molecule type" value="Genomic_DNA"/>
</dbReference>
<dbReference type="Proteomes" id="UP001501371">
    <property type="component" value="Unassembled WGS sequence"/>
</dbReference>
<keyword evidence="1" id="KW-0732">Signal</keyword>
<sequence>MRTRITTGLGVTILATGMLLTLPGAAARAAAAAPTSPFDVSDATTYTRGVLTWNDRSVHVTGEHSSPSSDDCRATWVYTYDAGGNRLGSKGIGFVCARTAAYDLTVPADIEGGADRVMVCLDDRGLNDVKCDVFSRP</sequence>
<accession>A0ABN1UX34</accession>
<feature type="signal peptide" evidence="1">
    <location>
        <begin position="1"/>
        <end position="26"/>
    </location>
</feature>
<gene>
    <name evidence="2" type="ORF">GCM10009654_35970</name>
</gene>
<evidence type="ECO:0000313" key="2">
    <source>
        <dbReference type="EMBL" id="GAA1175585.1"/>
    </source>
</evidence>
<organism evidence="2 3">
    <name type="scientific">Streptomyces hebeiensis</name>
    <dbReference type="NCBI Taxonomy" id="229486"/>
    <lineage>
        <taxon>Bacteria</taxon>
        <taxon>Bacillati</taxon>
        <taxon>Actinomycetota</taxon>
        <taxon>Actinomycetes</taxon>
        <taxon>Kitasatosporales</taxon>
        <taxon>Streptomycetaceae</taxon>
        <taxon>Streptomyces</taxon>
    </lineage>
</organism>
<keyword evidence="3" id="KW-1185">Reference proteome</keyword>
<dbReference type="RefSeq" id="WP_344277347.1">
    <property type="nucleotide sequence ID" value="NZ_BAAAKV010000030.1"/>
</dbReference>
<evidence type="ECO:0008006" key="4">
    <source>
        <dbReference type="Google" id="ProtNLM"/>
    </source>
</evidence>
<protein>
    <recommendedName>
        <fullName evidence="4">Secreted protein</fullName>
    </recommendedName>
</protein>
<reference evidence="2 3" key="1">
    <citation type="journal article" date="2019" name="Int. J. Syst. Evol. Microbiol.">
        <title>The Global Catalogue of Microorganisms (GCM) 10K type strain sequencing project: providing services to taxonomists for standard genome sequencing and annotation.</title>
        <authorList>
            <consortium name="The Broad Institute Genomics Platform"/>
            <consortium name="The Broad Institute Genome Sequencing Center for Infectious Disease"/>
            <person name="Wu L."/>
            <person name="Ma J."/>
        </authorList>
    </citation>
    <scope>NUCLEOTIDE SEQUENCE [LARGE SCALE GENOMIC DNA]</scope>
    <source>
        <strain evidence="2 3">JCM 12696</strain>
    </source>
</reference>
<comment type="caution">
    <text evidence="2">The sequence shown here is derived from an EMBL/GenBank/DDBJ whole genome shotgun (WGS) entry which is preliminary data.</text>
</comment>
<proteinExistence type="predicted"/>